<dbReference type="PANTHER" id="PTHR47934">
    <property type="entry name" value="PENTATRICOPEPTIDE REPEAT-CONTAINING PROTEIN PET309, MITOCHONDRIAL"/>
    <property type="match status" value="1"/>
</dbReference>
<dbReference type="GO" id="GO:0005739">
    <property type="term" value="C:mitochondrion"/>
    <property type="evidence" value="ECO:0007669"/>
    <property type="project" value="TreeGrafter"/>
</dbReference>
<dbReference type="OrthoDB" id="122279at2759"/>
<feature type="repeat" description="PPR" evidence="1">
    <location>
        <begin position="129"/>
        <end position="163"/>
    </location>
</feature>
<dbReference type="AlphaFoldDB" id="A0A8H3BHE2"/>
<proteinExistence type="predicted"/>
<dbReference type="EMBL" id="CAJMWR010003203">
    <property type="protein sequence ID" value="CAE6456117.1"/>
    <property type="molecule type" value="Genomic_DNA"/>
</dbReference>
<accession>A0A8H3BHE2</accession>
<dbReference type="Gene3D" id="1.25.40.10">
    <property type="entry name" value="Tetratricopeptide repeat domain"/>
    <property type="match status" value="2"/>
</dbReference>
<dbReference type="InterPro" id="IPR011990">
    <property type="entry name" value="TPR-like_helical_dom_sf"/>
</dbReference>
<dbReference type="NCBIfam" id="TIGR00756">
    <property type="entry name" value="PPR"/>
    <property type="match status" value="1"/>
</dbReference>
<evidence type="ECO:0000313" key="2">
    <source>
        <dbReference type="EMBL" id="CAE6456117.1"/>
    </source>
</evidence>
<comment type="caution">
    <text evidence="2">The sequence shown here is derived from an EMBL/GenBank/DDBJ whole genome shotgun (WGS) entry which is preliminary data.</text>
</comment>
<feature type="repeat" description="PPR" evidence="1">
    <location>
        <begin position="424"/>
        <end position="458"/>
    </location>
</feature>
<dbReference type="PANTHER" id="PTHR47934:SF6">
    <property type="entry name" value="MITOCHONDRIAL GROUP I INTRON SPLICING FACTOR CCM1-RELATED"/>
    <property type="match status" value="1"/>
</dbReference>
<organism evidence="2 3">
    <name type="scientific">Rhizoctonia solani</name>
    <dbReference type="NCBI Taxonomy" id="456999"/>
    <lineage>
        <taxon>Eukaryota</taxon>
        <taxon>Fungi</taxon>
        <taxon>Dikarya</taxon>
        <taxon>Basidiomycota</taxon>
        <taxon>Agaricomycotina</taxon>
        <taxon>Agaricomycetes</taxon>
        <taxon>Cantharellales</taxon>
        <taxon>Ceratobasidiaceae</taxon>
        <taxon>Rhizoctonia</taxon>
    </lineage>
</organism>
<gene>
    <name evidence="2" type="ORF">RDB_LOCUS95987</name>
</gene>
<evidence type="ECO:0000256" key="1">
    <source>
        <dbReference type="PROSITE-ProRule" id="PRU00708"/>
    </source>
</evidence>
<dbReference type="Proteomes" id="UP000663840">
    <property type="component" value="Unassembled WGS sequence"/>
</dbReference>
<reference evidence="2" key="1">
    <citation type="submission" date="2021-01" db="EMBL/GenBank/DDBJ databases">
        <authorList>
            <person name="Kaushik A."/>
        </authorList>
    </citation>
    <scope>NUCLEOTIDE SEQUENCE</scope>
    <source>
        <strain evidence="2">AG1-1A</strain>
    </source>
</reference>
<dbReference type="InterPro" id="IPR002885">
    <property type="entry name" value="PPR_rpt"/>
</dbReference>
<evidence type="ECO:0000313" key="3">
    <source>
        <dbReference type="Proteomes" id="UP000663840"/>
    </source>
</evidence>
<dbReference type="GO" id="GO:0007005">
    <property type="term" value="P:mitochondrion organization"/>
    <property type="evidence" value="ECO:0007669"/>
    <property type="project" value="TreeGrafter"/>
</dbReference>
<dbReference type="Pfam" id="PF13041">
    <property type="entry name" value="PPR_2"/>
    <property type="match status" value="1"/>
</dbReference>
<dbReference type="GO" id="GO:0006396">
    <property type="term" value="P:RNA processing"/>
    <property type="evidence" value="ECO:0007669"/>
    <property type="project" value="TreeGrafter"/>
</dbReference>
<sequence length="619" mass="68723">MYSRSSRYPLGTLSKVSFRFPNLSVPSRGFGSTGQILSLAISHKTSSGPVNATTFISKPPESSPLLPVKKGPVNFSHSIRTKPMHPRSPKDTGPAREVHIAVKVRNLCQAGKLDQAVEVCVGAPAALQGATAWNTIIHHALSEERYNYAYTLYQQMKRRHIVPTISTYTSFMSAYAHAKPKNLTAIQLERIHKLYKDWSNLAASARTENAINAITWVPPAAAYISVLGNAKLYQSIWDVFYDLETEGPLAPNQFVFTNMFVAFHKRTTTSTNTLDGATSKDAVSANDISANFDPNGIDTVAPTPSSDIKIQNAQDARLLWRLLLRALERCPFPVDSHLVVAALRALQHGGKPELDLALEIIDKYLNLRAPSAPAPSKTSKALKLNFRLLDVALSVCNAAKRPDLTRHFLDVLTAPEHPQRYLVNAGAMNHLIKAYISLGDTRQVIRTIDWMIREGALPGGLDVMPGGSSWSMALRGCLDAQDWSAAKTLTKRLASTVNSKRIIDPETIYLVLKITYVLKPPNKQLHERQLRQALDAVYYVVNLWPKNPNAMQPKYAEDNPVKAERRLVFRNALGDLVKKILNEFEGLKTIPGFNDLGYRLKELRTRVPADVSAQYEAYL</sequence>
<dbReference type="PROSITE" id="PS51375">
    <property type="entry name" value="PPR"/>
    <property type="match status" value="2"/>
</dbReference>
<name>A0A8H3BHE2_9AGAM</name>
<dbReference type="InterPro" id="IPR051114">
    <property type="entry name" value="Mito_RNA_Proc_CCM1"/>
</dbReference>
<protein>
    <submittedName>
        <fullName evidence="2">Uncharacterized protein</fullName>
    </submittedName>
</protein>
<dbReference type="GO" id="GO:0003729">
    <property type="term" value="F:mRNA binding"/>
    <property type="evidence" value="ECO:0007669"/>
    <property type="project" value="TreeGrafter"/>
</dbReference>